<name>A0A935Q3V8_9PROT</name>
<evidence type="ECO:0000256" key="2">
    <source>
        <dbReference type="ARBA" id="ARBA00022692"/>
    </source>
</evidence>
<feature type="transmembrane region" description="Helical" evidence="5">
    <location>
        <begin position="65"/>
        <end position="88"/>
    </location>
</feature>
<gene>
    <name evidence="6" type="ORF">IPJ27_18425</name>
</gene>
<evidence type="ECO:0000256" key="4">
    <source>
        <dbReference type="ARBA" id="ARBA00023136"/>
    </source>
</evidence>
<proteinExistence type="predicted"/>
<feature type="transmembrane region" description="Helical" evidence="5">
    <location>
        <begin position="100"/>
        <end position="125"/>
    </location>
</feature>
<dbReference type="InterPro" id="IPR003825">
    <property type="entry name" value="Colicin-V_CvpA"/>
</dbReference>
<keyword evidence="2 5" id="KW-0812">Transmembrane</keyword>
<dbReference type="GO" id="GO:0016020">
    <property type="term" value="C:membrane"/>
    <property type="evidence" value="ECO:0007669"/>
    <property type="project" value="UniProtKB-SubCell"/>
</dbReference>
<evidence type="ECO:0000256" key="5">
    <source>
        <dbReference type="SAM" id="Phobius"/>
    </source>
</evidence>
<dbReference type="AlphaFoldDB" id="A0A935Q3V8"/>
<keyword evidence="3 5" id="KW-1133">Transmembrane helix</keyword>
<evidence type="ECO:0000313" key="6">
    <source>
        <dbReference type="EMBL" id="MBK7676575.1"/>
    </source>
</evidence>
<protein>
    <submittedName>
        <fullName evidence="6">CvpA family protein</fullName>
    </submittedName>
</protein>
<dbReference type="InterPro" id="IPR052719">
    <property type="entry name" value="CvpA-like"/>
</dbReference>
<keyword evidence="4 5" id="KW-0472">Membrane</keyword>
<feature type="transmembrane region" description="Helical" evidence="5">
    <location>
        <begin position="28"/>
        <end position="45"/>
    </location>
</feature>
<dbReference type="EMBL" id="JADJMH010000020">
    <property type="protein sequence ID" value="MBK7676575.1"/>
    <property type="molecule type" value="Genomic_DNA"/>
</dbReference>
<comment type="caution">
    <text evidence="6">The sequence shown here is derived from an EMBL/GenBank/DDBJ whole genome shotgun (WGS) entry which is preliminary data.</text>
</comment>
<comment type="subcellular location">
    <subcellularLocation>
        <location evidence="1">Membrane</location>
        <topology evidence="1">Multi-pass membrane protein</topology>
    </subcellularLocation>
</comment>
<dbReference type="Proteomes" id="UP000697998">
    <property type="component" value="Unassembled WGS sequence"/>
</dbReference>
<sequence>MTVFDYLVLFIVIVSLLLGMWRGVVGEIIALVAWVLAFFAAKWWGEQFAHWFVGIADPAFRLVAGWVTVFVAVLIAMALLRLAVRGLLKALGMTLSDRLLGIIFGVTRGVLIVMVLVAVGGMTALPKEKWWSEAYLSAPLETAVLASKPWLPTDVARRIRFG</sequence>
<evidence type="ECO:0000256" key="3">
    <source>
        <dbReference type="ARBA" id="ARBA00022989"/>
    </source>
</evidence>
<organism evidence="6 7">
    <name type="scientific">Candidatus Accumulibacter proximus</name>
    <dbReference type="NCBI Taxonomy" id="2954385"/>
    <lineage>
        <taxon>Bacteria</taxon>
        <taxon>Pseudomonadati</taxon>
        <taxon>Pseudomonadota</taxon>
        <taxon>Betaproteobacteria</taxon>
        <taxon>Candidatus Accumulibacter</taxon>
    </lineage>
</organism>
<dbReference type="PANTHER" id="PTHR36926">
    <property type="entry name" value="COLICIN V PRODUCTION PROTEIN"/>
    <property type="match status" value="1"/>
</dbReference>
<evidence type="ECO:0000256" key="1">
    <source>
        <dbReference type="ARBA" id="ARBA00004141"/>
    </source>
</evidence>
<accession>A0A935Q3V8</accession>
<dbReference type="PANTHER" id="PTHR36926:SF1">
    <property type="entry name" value="COLICIN V PRODUCTION PROTEIN"/>
    <property type="match status" value="1"/>
</dbReference>
<dbReference type="GO" id="GO:0009403">
    <property type="term" value="P:toxin biosynthetic process"/>
    <property type="evidence" value="ECO:0007669"/>
    <property type="project" value="InterPro"/>
</dbReference>
<evidence type="ECO:0000313" key="7">
    <source>
        <dbReference type="Proteomes" id="UP000697998"/>
    </source>
</evidence>
<dbReference type="Pfam" id="PF02674">
    <property type="entry name" value="Colicin_V"/>
    <property type="match status" value="1"/>
</dbReference>
<feature type="transmembrane region" description="Helical" evidence="5">
    <location>
        <begin position="6"/>
        <end position="21"/>
    </location>
</feature>
<reference evidence="6 7" key="1">
    <citation type="submission" date="2020-10" db="EMBL/GenBank/DDBJ databases">
        <title>Connecting structure to function with the recovery of over 1000 high-quality activated sludge metagenome-assembled genomes encoding full-length rRNA genes using long-read sequencing.</title>
        <authorList>
            <person name="Singleton C.M."/>
            <person name="Petriglieri F."/>
            <person name="Kristensen J.M."/>
            <person name="Kirkegaard R.H."/>
            <person name="Michaelsen T.Y."/>
            <person name="Andersen M.H."/>
            <person name="Karst S.M."/>
            <person name="Dueholm M.S."/>
            <person name="Nielsen P.H."/>
            <person name="Albertsen M."/>
        </authorList>
    </citation>
    <scope>NUCLEOTIDE SEQUENCE [LARGE SCALE GENOMIC DNA]</scope>
    <source>
        <strain evidence="6">EsbW_18-Q3-R4-48_BATAC.285</strain>
    </source>
</reference>